<dbReference type="AlphaFoldDB" id="A0A150P8N9"/>
<evidence type="ECO:0000313" key="3">
    <source>
        <dbReference type="Proteomes" id="UP000075420"/>
    </source>
</evidence>
<dbReference type="EMBL" id="JELY01002605">
    <property type="protein sequence ID" value="KYF52069.1"/>
    <property type="molecule type" value="Genomic_DNA"/>
</dbReference>
<accession>A0A150P8N9</accession>
<protein>
    <submittedName>
        <fullName evidence="2">Uncharacterized protein</fullName>
    </submittedName>
</protein>
<comment type="caution">
    <text evidence="2">The sequence shown here is derived from an EMBL/GenBank/DDBJ whole genome shotgun (WGS) entry which is preliminary data.</text>
</comment>
<proteinExistence type="predicted"/>
<gene>
    <name evidence="2" type="ORF">BE08_21330</name>
</gene>
<organism evidence="2 3">
    <name type="scientific">Sorangium cellulosum</name>
    <name type="common">Polyangium cellulosum</name>
    <dbReference type="NCBI Taxonomy" id="56"/>
    <lineage>
        <taxon>Bacteria</taxon>
        <taxon>Pseudomonadati</taxon>
        <taxon>Myxococcota</taxon>
        <taxon>Polyangia</taxon>
        <taxon>Polyangiales</taxon>
        <taxon>Polyangiaceae</taxon>
        <taxon>Sorangium</taxon>
    </lineage>
</organism>
<name>A0A150P8N9_SORCE</name>
<sequence>MNRSTSVLHPAPSELAFIAISHTTPPHAASFTVTGTSRSAGAPLHQNRPSPRSCHSRPPPLQRPIAAPMSLPKANPAMVSGGSGLGGGSPAACKPPPAIEA</sequence>
<reference evidence="2 3" key="1">
    <citation type="submission" date="2014-02" db="EMBL/GenBank/DDBJ databases">
        <title>The small core and large imbalanced accessory genome model reveals a collaborative survival strategy of Sorangium cellulosum strains in nature.</title>
        <authorList>
            <person name="Han K."/>
            <person name="Peng R."/>
            <person name="Blom J."/>
            <person name="Li Y.-Z."/>
        </authorList>
    </citation>
    <scope>NUCLEOTIDE SEQUENCE [LARGE SCALE GENOMIC DNA]</scope>
    <source>
        <strain evidence="2 3">So0157-25</strain>
    </source>
</reference>
<evidence type="ECO:0000256" key="1">
    <source>
        <dbReference type="SAM" id="MobiDB-lite"/>
    </source>
</evidence>
<feature type="region of interest" description="Disordered" evidence="1">
    <location>
        <begin position="32"/>
        <end position="101"/>
    </location>
</feature>
<dbReference type="Proteomes" id="UP000075420">
    <property type="component" value="Unassembled WGS sequence"/>
</dbReference>
<evidence type="ECO:0000313" key="2">
    <source>
        <dbReference type="EMBL" id="KYF52069.1"/>
    </source>
</evidence>